<dbReference type="OrthoDB" id="3788902at2759"/>
<keyword evidence="3" id="KW-1185">Reference proteome</keyword>
<dbReference type="AlphaFoldDB" id="A0A7U2ICR2"/>
<dbReference type="RefSeq" id="XP_001803388.1">
    <property type="nucleotide sequence ID" value="XM_001803336.1"/>
</dbReference>
<protein>
    <submittedName>
        <fullName evidence="2">Uncharacterized protein</fullName>
    </submittedName>
</protein>
<reference evidence="3" key="1">
    <citation type="journal article" date="2021" name="BMC Genomics">
        <title>Chromosome-level genome assembly and manually-curated proteome of model necrotroph Parastagonospora nodorum Sn15 reveals a genome-wide trove of candidate effector homologs, and redundancy of virulence-related functions within an accessory chromosome.</title>
        <authorList>
            <person name="Bertazzoni S."/>
            <person name="Jones D.A.B."/>
            <person name="Phan H.T."/>
            <person name="Tan K.-C."/>
            <person name="Hane J.K."/>
        </authorList>
    </citation>
    <scope>NUCLEOTIDE SEQUENCE [LARGE SCALE GENOMIC DNA]</scope>
    <source>
        <strain evidence="3">SN15 / ATCC MYA-4574 / FGSC 10173)</strain>
    </source>
</reference>
<gene>
    <name evidence="2" type="ORF">JI435_131760</name>
</gene>
<dbReference type="VEuPathDB" id="FungiDB:JI435_131760"/>
<proteinExistence type="predicted"/>
<sequence length="217" mass="25167">MSSTHQTRESQGSRPTSPVQPTDTASTTANLLKEEQPYSRDPFAPNYRYLGFTEQQKAGWVEEWPFPLVPNYWEIIGSVEHAEYSRTKDQLDVLLRERGLYEHFYEILYGPFKSAGDDKTEALEPQTRDRVAEAREYLKTAGDSEPLLWRAEEVWRLNKWRQPVNRGDVKVEKLLEVGDVIGYNWIRMLQGIHDWVKYREGVATAGEDTRKEQKSGG</sequence>
<feature type="region of interest" description="Disordered" evidence="1">
    <location>
        <begin position="1"/>
        <end position="39"/>
    </location>
</feature>
<evidence type="ECO:0000313" key="2">
    <source>
        <dbReference type="EMBL" id="QRD07431.1"/>
    </source>
</evidence>
<name>A0A7U2ICR2_PHANO</name>
<dbReference type="EMBL" id="CP069044">
    <property type="protein sequence ID" value="QRD07431.1"/>
    <property type="molecule type" value="Genomic_DNA"/>
</dbReference>
<evidence type="ECO:0000313" key="3">
    <source>
        <dbReference type="Proteomes" id="UP000663193"/>
    </source>
</evidence>
<dbReference type="Proteomes" id="UP000663193">
    <property type="component" value="Chromosome 22"/>
</dbReference>
<evidence type="ECO:0000256" key="1">
    <source>
        <dbReference type="SAM" id="MobiDB-lite"/>
    </source>
</evidence>
<organism evidence="2 3">
    <name type="scientific">Phaeosphaeria nodorum (strain SN15 / ATCC MYA-4574 / FGSC 10173)</name>
    <name type="common">Glume blotch fungus</name>
    <name type="synonym">Parastagonospora nodorum</name>
    <dbReference type="NCBI Taxonomy" id="321614"/>
    <lineage>
        <taxon>Eukaryota</taxon>
        <taxon>Fungi</taxon>
        <taxon>Dikarya</taxon>
        <taxon>Ascomycota</taxon>
        <taxon>Pezizomycotina</taxon>
        <taxon>Dothideomycetes</taxon>
        <taxon>Pleosporomycetidae</taxon>
        <taxon>Pleosporales</taxon>
        <taxon>Pleosporineae</taxon>
        <taxon>Phaeosphaeriaceae</taxon>
        <taxon>Parastagonospora</taxon>
    </lineage>
</organism>
<feature type="compositionally biased region" description="Polar residues" evidence="1">
    <location>
        <begin position="1"/>
        <end position="30"/>
    </location>
</feature>
<accession>A0A7U2ICR2</accession>
<dbReference type="KEGG" id="pno:SNOG_13176"/>